<keyword evidence="5 7" id="KW-0472">Membrane</keyword>
<organism evidence="8">
    <name type="scientific">Caldilineaceae bacterium SB0662_bin_9</name>
    <dbReference type="NCBI Taxonomy" id="2605258"/>
    <lineage>
        <taxon>Bacteria</taxon>
        <taxon>Bacillati</taxon>
        <taxon>Chloroflexota</taxon>
        <taxon>Caldilineae</taxon>
        <taxon>Caldilineales</taxon>
        <taxon>Caldilineaceae</taxon>
    </lineage>
</organism>
<dbReference type="Gene3D" id="1.10.3470.10">
    <property type="entry name" value="ABC transporter involved in vitamin B12 uptake, BtuC"/>
    <property type="match status" value="1"/>
</dbReference>
<evidence type="ECO:0000256" key="2">
    <source>
        <dbReference type="ARBA" id="ARBA00008034"/>
    </source>
</evidence>
<dbReference type="SUPFAM" id="SSF81345">
    <property type="entry name" value="ABC transporter involved in vitamin B12 uptake, BtuC"/>
    <property type="match status" value="1"/>
</dbReference>
<comment type="similarity">
    <text evidence="2 6">Belongs to the ABC-3 integral membrane protein family.</text>
</comment>
<reference evidence="8" key="1">
    <citation type="submission" date="2019-09" db="EMBL/GenBank/DDBJ databases">
        <title>Characterisation of the sponge microbiome using genome-centric metagenomics.</title>
        <authorList>
            <person name="Engelberts J.P."/>
            <person name="Robbins S.J."/>
            <person name="De Goeij J.M."/>
            <person name="Aranda M."/>
            <person name="Bell S.C."/>
            <person name="Webster N.S."/>
        </authorList>
    </citation>
    <scope>NUCLEOTIDE SEQUENCE</scope>
    <source>
        <strain evidence="8">SB0662_bin_9</strain>
    </source>
</reference>
<keyword evidence="3 6" id="KW-0812">Transmembrane</keyword>
<dbReference type="Pfam" id="PF00950">
    <property type="entry name" value="ABC-3"/>
    <property type="match status" value="1"/>
</dbReference>
<evidence type="ECO:0000256" key="3">
    <source>
        <dbReference type="ARBA" id="ARBA00022692"/>
    </source>
</evidence>
<keyword evidence="4 7" id="KW-1133">Transmembrane helix</keyword>
<dbReference type="GO" id="GO:0055085">
    <property type="term" value="P:transmembrane transport"/>
    <property type="evidence" value="ECO:0007669"/>
    <property type="project" value="InterPro"/>
</dbReference>
<evidence type="ECO:0000256" key="4">
    <source>
        <dbReference type="ARBA" id="ARBA00022989"/>
    </source>
</evidence>
<comment type="subcellular location">
    <subcellularLocation>
        <location evidence="6">Cell membrane</location>
        <topology evidence="6">Multi-pass membrane protein</topology>
    </subcellularLocation>
    <subcellularLocation>
        <location evidence="1">Membrane</location>
        <topology evidence="1">Multi-pass membrane protein</topology>
    </subcellularLocation>
</comment>
<dbReference type="EMBL" id="VXPY01000031">
    <property type="protein sequence ID" value="MYD89644.1"/>
    <property type="molecule type" value="Genomic_DNA"/>
</dbReference>
<dbReference type="InterPro" id="IPR001626">
    <property type="entry name" value="ABC_TroCD"/>
</dbReference>
<dbReference type="GO" id="GO:0043190">
    <property type="term" value="C:ATP-binding cassette (ABC) transporter complex"/>
    <property type="evidence" value="ECO:0007669"/>
    <property type="project" value="InterPro"/>
</dbReference>
<feature type="transmembrane region" description="Helical" evidence="7">
    <location>
        <begin position="64"/>
        <end position="80"/>
    </location>
</feature>
<evidence type="ECO:0000256" key="6">
    <source>
        <dbReference type="RuleBase" id="RU003943"/>
    </source>
</evidence>
<evidence type="ECO:0000313" key="8">
    <source>
        <dbReference type="EMBL" id="MYD89644.1"/>
    </source>
</evidence>
<dbReference type="PANTHER" id="PTHR30477">
    <property type="entry name" value="ABC-TRANSPORTER METAL-BINDING PROTEIN"/>
    <property type="match status" value="1"/>
</dbReference>
<name>A0A6B1DTE3_9CHLR</name>
<dbReference type="AlphaFoldDB" id="A0A6B1DTE3"/>
<evidence type="ECO:0000256" key="7">
    <source>
        <dbReference type="SAM" id="Phobius"/>
    </source>
</evidence>
<comment type="caution">
    <text evidence="8">The sequence shown here is derived from an EMBL/GenBank/DDBJ whole genome shotgun (WGS) entry which is preliminary data.</text>
</comment>
<gene>
    <name evidence="8" type="ORF">F4Y08_04780</name>
</gene>
<proteinExistence type="inferred from homology"/>
<feature type="transmembrane region" description="Helical" evidence="7">
    <location>
        <begin position="178"/>
        <end position="206"/>
    </location>
</feature>
<dbReference type="InterPro" id="IPR037294">
    <property type="entry name" value="ABC_BtuC-like"/>
</dbReference>
<feature type="transmembrane region" description="Helical" evidence="7">
    <location>
        <begin position="245"/>
        <end position="268"/>
    </location>
</feature>
<sequence length="276" mass="29309">MNILLEPFGFLFFRTGFAVALMVGAMCGALGVYIVLQGMSYIGHGLAHAVFGGAVVAFMARWNFYLGAGIWGVLSALWINSLSRRPEIKADAAIGIITTASFALGVALISRARSYTPSVEAMLFGNILGVDRTDLLVVAAVLVASTILLLVYYRPLLFHTFDSEVAQVQGVPTGRVSVVFAFLLAAVIIASMQVLGVTLISAVLIMPATIARMLTVSFGRMMVISIVLGSLSAGLGIYVSFYLDIASGASIILLQTTIFLGILAWTSLRQRGLTGF</sequence>
<protein>
    <submittedName>
        <fullName evidence="8">Metal ABC transporter permease</fullName>
    </submittedName>
</protein>
<keyword evidence="6" id="KW-0813">Transport</keyword>
<feature type="transmembrane region" description="Helical" evidence="7">
    <location>
        <begin position="41"/>
        <end position="59"/>
    </location>
</feature>
<dbReference type="GO" id="GO:0010043">
    <property type="term" value="P:response to zinc ion"/>
    <property type="evidence" value="ECO:0007669"/>
    <property type="project" value="TreeGrafter"/>
</dbReference>
<feature type="transmembrane region" description="Helical" evidence="7">
    <location>
        <begin position="12"/>
        <end position="35"/>
    </location>
</feature>
<evidence type="ECO:0000256" key="1">
    <source>
        <dbReference type="ARBA" id="ARBA00004141"/>
    </source>
</evidence>
<feature type="transmembrane region" description="Helical" evidence="7">
    <location>
        <begin position="218"/>
        <end position="239"/>
    </location>
</feature>
<dbReference type="PANTHER" id="PTHR30477:SF0">
    <property type="entry name" value="METAL TRANSPORT SYSTEM MEMBRANE PROTEIN TM_0125-RELATED"/>
    <property type="match status" value="1"/>
</dbReference>
<feature type="transmembrane region" description="Helical" evidence="7">
    <location>
        <begin position="133"/>
        <end position="153"/>
    </location>
</feature>
<accession>A0A6B1DTE3</accession>
<evidence type="ECO:0000256" key="5">
    <source>
        <dbReference type="ARBA" id="ARBA00023136"/>
    </source>
</evidence>
<feature type="transmembrane region" description="Helical" evidence="7">
    <location>
        <begin position="92"/>
        <end position="112"/>
    </location>
</feature>